<feature type="compositionally biased region" description="Low complexity" evidence="10">
    <location>
        <begin position="756"/>
        <end position="771"/>
    </location>
</feature>
<dbReference type="CDD" id="cd01224">
    <property type="entry name" value="PH_Collybistin_ASEF"/>
    <property type="match status" value="1"/>
</dbReference>
<dbReference type="Ensembl" id="ENST00000409359.7">
    <property type="protein sequence ID" value="ENSP00000386794.3"/>
    <property type="gene ID" value="ENSG00000136002.21"/>
</dbReference>
<evidence type="ECO:0000256" key="10">
    <source>
        <dbReference type="SAM" id="MobiDB-lite"/>
    </source>
</evidence>
<dbReference type="ChiTaRS" id="ARHGEF4">
    <property type="organism name" value="human"/>
</dbReference>
<gene>
    <name evidence="14" type="primary">ARHGEF4</name>
</gene>
<dbReference type="InterPro" id="IPR036028">
    <property type="entry name" value="SH3-like_dom_sf"/>
</dbReference>
<dbReference type="GO" id="GO:0005829">
    <property type="term" value="C:cytosol"/>
    <property type="evidence" value="ECO:0007669"/>
    <property type="project" value="UniProtKB-ARBA"/>
</dbReference>
<feature type="region of interest" description="Disordered" evidence="10">
    <location>
        <begin position="512"/>
        <end position="536"/>
    </location>
</feature>
<dbReference type="FunFam" id="2.30.30.40:FF:000077">
    <property type="entry name" value="spermatogenesis-associated protein 13 isoform X2"/>
    <property type="match status" value="1"/>
</dbReference>
<dbReference type="CDD" id="cd11973">
    <property type="entry name" value="SH3_ASEF"/>
    <property type="match status" value="1"/>
</dbReference>
<dbReference type="Proteomes" id="UP000005640">
    <property type="component" value="Chromosome 2"/>
</dbReference>
<dbReference type="OrthoDB" id="660555at2759"/>
<feature type="compositionally biased region" description="Polar residues" evidence="10">
    <location>
        <begin position="527"/>
        <end position="536"/>
    </location>
</feature>
<keyword evidence="4" id="KW-1003">Cell membrane</keyword>
<dbReference type="MANE-Select" id="ENST00000409359.7">
    <property type="protein sequence ID" value="ENSP00000386794.3"/>
    <property type="RefSeq nucleotide sequence ID" value="NM_001367493.1"/>
    <property type="RefSeq protein sequence ID" value="NP_001354422.1"/>
</dbReference>
<evidence type="ECO:0000259" key="11">
    <source>
        <dbReference type="PROSITE" id="PS50002"/>
    </source>
</evidence>
<dbReference type="iPTMnet" id="E7EV07"/>
<feature type="compositionally biased region" description="Basic and acidic residues" evidence="10">
    <location>
        <begin position="925"/>
        <end position="946"/>
    </location>
</feature>
<dbReference type="Pfam" id="PF00621">
    <property type="entry name" value="RhoGEF"/>
    <property type="match status" value="1"/>
</dbReference>
<dbReference type="MassIVE" id="E7EV07"/>
<feature type="region of interest" description="Disordered" evidence="10">
    <location>
        <begin position="1443"/>
        <end position="1468"/>
    </location>
</feature>
<evidence type="ECO:0000256" key="6">
    <source>
        <dbReference type="ARBA" id="ARBA00022658"/>
    </source>
</evidence>
<organism evidence="14 15">
    <name type="scientific">Homo sapiens</name>
    <name type="common">Human</name>
    <dbReference type="NCBI Taxonomy" id="9606"/>
    <lineage>
        <taxon>Eukaryota</taxon>
        <taxon>Metazoa</taxon>
        <taxon>Chordata</taxon>
        <taxon>Craniata</taxon>
        <taxon>Vertebrata</taxon>
        <taxon>Euteleostomi</taxon>
        <taxon>Mammalia</taxon>
        <taxon>Eutheria</taxon>
        <taxon>Euarchontoglires</taxon>
        <taxon>Primates</taxon>
        <taxon>Haplorrhini</taxon>
        <taxon>Catarrhini</taxon>
        <taxon>Hominidae</taxon>
        <taxon>Homo</taxon>
    </lineage>
</organism>
<dbReference type="Antibodypedia" id="18611">
    <property type="antibodies" value="191 antibodies from 30 providers"/>
</dbReference>
<evidence type="ECO:0000256" key="5">
    <source>
        <dbReference type="ARBA" id="ARBA00022490"/>
    </source>
</evidence>
<keyword evidence="5" id="KW-0963">Cytoplasm</keyword>
<feature type="region of interest" description="Disordered" evidence="10">
    <location>
        <begin position="596"/>
        <end position="625"/>
    </location>
</feature>
<feature type="domain" description="DH" evidence="13">
    <location>
        <begin position="1470"/>
        <end position="1654"/>
    </location>
</feature>
<dbReference type="PROSITE" id="PS50003">
    <property type="entry name" value="PH_DOMAIN"/>
    <property type="match status" value="1"/>
</dbReference>
<dbReference type="PROSITE" id="PS50010">
    <property type="entry name" value="DH_2"/>
    <property type="match status" value="1"/>
</dbReference>
<dbReference type="ProteomicsDB" id="18543"/>
<dbReference type="HOGENOM" id="CLU_002250_0_0_1"/>
<dbReference type="SUPFAM" id="SSF48065">
    <property type="entry name" value="DBL homology domain (DH-domain)"/>
    <property type="match status" value="1"/>
</dbReference>
<dbReference type="InterPro" id="IPR001452">
    <property type="entry name" value="SH3_domain"/>
</dbReference>
<feature type="region of interest" description="Disordered" evidence="10">
    <location>
        <begin position="1086"/>
        <end position="1109"/>
    </location>
</feature>
<feature type="region of interest" description="Disordered" evidence="10">
    <location>
        <begin position="14"/>
        <end position="85"/>
    </location>
</feature>
<dbReference type="InterPro" id="IPR055251">
    <property type="entry name" value="SOS1_NGEF_PH"/>
</dbReference>
<dbReference type="EMBL" id="AC112786">
    <property type="status" value="NOT_ANNOTATED_CDS"/>
    <property type="molecule type" value="Genomic_DNA"/>
</dbReference>
<dbReference type="InterPro" id="IPR001849">
    <property type="entry name" value="PH_domain"/>
</dbReference>
<reference evidence="14 15" key="1">
    <citation type="journal article" date="2001" name="Nature">
        <title>Initial sequencing and analysis of the human genome.</title>
        <authorList>
            <consortium name="International Human Genome Sequencing Consortium"/>
            <person name="Lander E.S."/>
            <person name="Linton L.M."/>
            <person name="Birren B."/>
            <person name="Nusbaum C."/>
            <person name="Zody M.C."/>
            <person name="Baldwin J."/>
            <person name="Devon K."/>
            <person name="Dewar K."/>
            <person name="Doyle M."/>
            <person name="FitzHugh W."/>
            <person name="Funke R."/>
            <person name="Gage D."/>
            <person name="Harris K."/>
            <person name="Heaford A."/>
            <person name="Howland J."/>
            <person name="Kann L."/>
            <person name="Lehoczky J."/>
            <person name="LeVine R."/>
            <person name="McEwan P."/>
            <person name="McKernan K."/>
            <person name="Meldrim J."/>
            <person name="Mesirov J.P."/>
            <person name="Miranda C."/>
            <person name="Morris W."/>
            <person name="Naylor J."/>
            <person name="Raymond C."/>
            <person name="Rosetti M."/>
            <person name="Santos R."/>
            <person name="Sheridan A."/>
            <person name="Sougnez C."/>
            <person name="Stange-Thomann N."/>
            <person name="Stojanovic N."/>
            <person name="Subramanian A."/>
            <person name="Wyman D."/>
            <person name="Rogers J."/>
            <person name="Sulston J."/>
            <person name="Ainscough R."/>
            <person name="Beck S."/>
            <person name="Bentley D."/>
            <person name="Burton J."/>
            <person name="Clee C."/>
            <person name="Carter N."/>
            <person name="Coulson A."/>
            <person name="Deadman R."/>
            <person name="Deloukas P."/>
            <person name="Dunham A."/>
            <person name="Dunham I."/>
            <person name="Durbin R."/>
            <person name="French L."/>
            <person name="Grafham D."/>
            <person name="Gregory S."/>
            <person name="Hubbard T."/>
            <person name="Humphray S."/>
            <person name="Hunt A."/>
            <person name="Jones M."/>
            <person name="Lloyd C."/>
            <person name="McMurray A."/>
            <person name="Matthews L."/>
            <person name="Mercer S."/>
            <person name="Milne S."/>
            <person name="Mullikin J.C."/>
            <person name="Mungall A."/>
            <person name="Plumb R."/>
            <person name="Ross M."/>
            <person name="Shownkeen R."/>
            <person name="Sims S."/>
            <person name="Waterston R.H."/>
            <person name="Wilson R.K."/>
            <person name="Hillier L.W."/>
            <person name="McPherson J.D."/>
            <person name="Marra M.A."/>
            <person name="Mardis E.R."/>
            <person name="Fulton L.A."/>
            <person name="Chinwalla A.T."/>
            <person name="Pepin K.H."/>
            <person name="Gish W.R."/>
            <person name="Chissoe S.L."/>
            <person name="Wendl M.C."/>
            <person name="Delehaunty K.D."/>
            <person name="Miner T.L."/>
            <person name="Delehaunty A."/>
            <person name="Kramer J.B."/>
            <person name="Cook L.L."/>
            <person name="Fulton R.S."/>
            <person name="Johnson D.L."/>
            <person name="Minx P.J."/>
            <person name="Clifton S.W."/>
            <person name="Hawkins T."/>
            <person name="Branscomb E."/>
            <person name="Predki P."/>
            <person name="Richardson P."/>
            <person name="Wenning S."/>
            <person name="Slezak T."/>
            <person name="Doggett N."/>
            <person name="Cheng J.F."/>
            <person name="Olsen A."/>
            <person name="Lucas S."/>
            <person name="Elkin C."/>
            <person name="Uberbacher E."/>
            <person name="Frazier M."/>
            <person name="Gibbs R.A."/>
            <person name="Muzny D.M."/>
            <person name="Scherer S.E."/>
            <person name="Bouck J.B."/>
            <person name="Sodergren E.J."/>
            <person name="Worley K.C."/>
            <person name="Rives C.M."/>
            <person name="Gorrell J.H."/>
            <person name="Metzker M.L."/>
            <person name="Naylor S.L."/>
            <person name="Kucherlapati R.S."/>
            <person name="Nelson D.L."/>
            <person name="Weinstock G.M."/>
            <person name="Sakaki Y."/>
            <person name="Fujiyama A."/>
            <person name="Hattori M."/>
            <person name="Yada T."/>
            <person name="Toyoda A."/>
            <person name="Itoh T."/>
            <person name="Kawagoe C."/>
            <person name="Watanabe H."/>
            <person name="Totoki Y."/>
            <person name="Taylor T."/>
            <person name="Weissenbach J."/>
            <person name="Heilig R."/>
            <person name="Saurin W."/>
            <person name="Artiguenave F."/>
            <person name="Brottier P."/>
            <person name="Bruls T."/>
            <person name="Pelletier E."/>
            <person name="Robert C."/>
            <person name="Wincker P."/>
            <person name="Smith D.R."/>
            <person name="Doucette-Stamm L."/>
            <person name="Rubenfield M."/>
            <person name="Weinstock K."/>
            <person name="Lee H.M."/>
            <person name="Dubois J."/>
            <person name="Rosenthal A."/>
            <person name="Platzer M."/>
            <person name="Nyakatura G."/>
            <person name="Taudien S."/>
            <person name="Rump A."/>
            <person name="Yang H."/>
            <person name="Yu J."/>
            <person name="Wang J."/>
            <person name="Huang G."/>
            <person name="Gu J."/>
            <person name="Hood L."/>
            <person name="Rowen L."/>
            <person name="Madan A."/>
            <person name="Qin S."/>
            <person name="Davis R.W."/>
            <person name="Federspiel N.A."/>
            <person name="Abola A.P."/>
            <person name="Proctor M.J."/>
            <person name="Myers R.M."/>
            <person name="Schmutz J."/>
            <person name="Dickson M."/>
            <person name="Grimwood J."/>
            <person name="Cox D.R."/>
            <person name="Olson M.V."/>
            <person name="Kaul R."/>
            <person name="Raymond C."/>
            <person name="Shimizu N."/>
            <person name="Kawasaki K."/>
            <person name="Minoshima S."/>
            <person name="Evans G.A."/>
            <person name="Athanasiou M."/>
            <person name="Schultz R."/>
            <person name="Roe B.A."/>
            <person name="Chen F."/>
            <person name="Pan H."/>
            <person name="Ramser J."/>
            <person name="Lehrach H."/>
            <person name="Reinhardt R."/>
            <person name="McCombie W.R."/>
            <person name="de la Bastide M."/>
            <person name="Dedhia N."/>
            <person name="Blocker H."/>
            <person name="Hornischer K."/>
            <person name="Nordsiek G."/>
            <person name="Agarwala R."/>
            <person name="Aravind L."/>
            <person name="Bailey J.A."/>
            <person name="Bateman A."/>
            <person name="Batzoglou S."/>
            <person name="Birney E."/>
            <person name="Bork P."/>
            <person name="Brown D.G."/>
            <person name="Burge C.B."/>
            <person name="Cerutti L."/>
            <person name="Chen H.C."/>
            <person name="Church D."/>
            <person name="Clamp M."/>
            <person name="Copley R.R."/>
            <person name="Doerks T."/>
            <person name="Eddy S.R."/>
            <person name="Eichler E.E."/>
            <person name="Furey T.S."/>
            <person name="Galagan J."/>
            <person name="Gilbert J.G."/>
            <person name="Harmon C."/>
            <person name="Hayashizaki Y."/>
            <person name="Haussler D."/>
            <person name="Hermjakob H."/>
            <person name="Hokamp K."/>
            <person name="Jang W."/>
            <person name="Johnson L.S."/>
            <person name="Jones T.A."/>
            <person name="Kasif S."/>
            <person name="Kaspryzk A."/>
            <person name="Kennedy S."/>
            <person name="Kent W.J."/>
            <person name="Kitts P."/>
            <person name="Koonin E.V."/>
            <person name="Korf I."/>
            <person name="Kulp D."/>
            <person name="Lancet D."/>
            <person name="Lowe T.M."/>
            <person name="McLysaght A."/>
            <person name="Mikkelsen T."/>
            <person name="Moran J.V."/>
            <person name="Mulder N."/>
            <person name="Pollara V.J."/>
            <person name="Ponting C.P."/>
            <person name="Schuler G."/>
            <person name="Schultz J."/>
            <person name="Slater G."/>
            <person name="Smit A.F."/>
            <person name="Stupka E."/>
            <person name="Szustakowski J."/>
            <person name="Thierry-Mieg D."/>
            <person name="Thierry-Mieg J."/>
            <person name="Wagner L."/>
            <person name="Wallis J."/>
            <person name="Wheeler R."/>
            <person name="Williams A."/>
            <person name="Wolf Y.I."/>
            <person name="Wolfe K.H."/>
            <person name="Yang S.P."/>
            <person name="Yeh R.F."/>
            <person name="Collins F."/>
            <person name="Guyer M.S."/>
            <person name="Peterson J."/>
            <person name="Felsenfeld A."/>
            <person name="Wetterstrand K.A."/>
            <person name="Patrinos A."/>
            <person name="Morgan M.J."/>
            <person name="de Jong P."/>
            <person name="Catanese J.J."/>
            <person name="Osoegawa K."/>
            <person name="Shizuya H."/>
            <person name="Choi S."/>
            <person name="Chen Y.J."/>
        </authorList>
    </citation>
    <scope>NUCLEOTIDE SEQUENCE [LARGE SCALE GENOMIC DNA]</scope>
</reference>
<dbReference type="InterPro" id="IPR011993">
    <property type="entry name" value="PH-like_dom_sf"/>
</dbReference>
<keyword evidence="16 17" id="KW-1267">Proteomics identification</keyword>
<dbReference type="GO" id="GO:0035556">
    <property type="term" value="P:intracellular signal transduction"/>
    <property type="evidence" value="ECO:0007669"/>
    <property type="project" value="InterPro"/>
</dbReference>
<reference evidence="14" key="4">
    <citation type="submission" date="2025-08" db="UniProtKB">
        <authorList>
            <consortium name="Ensembl"/>
        </authorList>
    </citation>
    <scope>IDENTIFICATION</scope>
</reference>
<reference evidence="14" key="5">
    <citation type="submission" date="2025-09" db="UniProtKB">
        <authorList>
            <consortium name="Ensembl"/>
        </authorList>
    </citation>
    <scope>IDENTIFICATION</scope>
</reference>
<dbReference type="VEuPathDB" id="HostDB:ENSG00000136002"/>
<dbReference type="SUPFAM" id="SSF50044">
    <property type="entry name" value="SH3-domain"/>
    <property type="match status" value="1"/>
</dbReference>
<dbReference type="Ensembl" id="ENST00000409359.7">
    <property type="protein sequence ID" value="ENSP00000386794.3"/>
    <property type="gene ID" value="ENSG00000136002.22"/>
</dbReference>
<dbReference type="PANTHER" id="PTHR47544">
    <property type="entry name" value="RHO GUANINE NUCLEOTIDE EXCHANGE FACTOR 4"/>
    <property type="match status" value="1"/>
</dbReference>
<dbReference type="CTD" id="50649"/>
<dbReference type="Gene3D" id="1.20.900.10">
    <property type="entry name" value="Dbl homology (DH) domain"/>
    <property type="match status" value="1"/>
</dbReference>
<dbReference type="EMBL" id="AC009477">
    <property type="status" value="NOT_ANNOTATED_CDS"/>
    <property type="molecule type" value="Genomic_DNA"/>
</dbReference>
<dbReference type="FunFam" id="2.30.29.30:FF:000015">
    <property type="entry name" value="Rho guanine nucleotide exchange factor 9"/>
    <property type="match status" value="1"/>
</dbReference>
<dbReference type="Pfam" id="PF00018">
    <property type="entry name" value="SH3_1"/>
    <property type="match status" value="1"/>
</dbReference>
<evidence type="ECO:0000256" key="7">
    <source>
        <dbReference type="ARBA" id="ARBA00023136"/>
    </source>
</evidence>
<feature type="region of interest" description="Disordered" evidence="10">
    <location>
        <begin position="925"/>
        <end position="992"/>
    </location>
</feature>
<feature type="region of interest" description="Disordered" evidence="10">
    <location>
        <begin position="362"/>
        <end position="386"/>
    </location>
</feature>
<dbReference type="UCSC" id="uc002trz.2">
    <property type="organism name" value="human"/>
</dbReference>
<feature type="region of interest" description="Disordered" evidence="10">
    <location>
        <begin position="452"/>
        <end position="488"/>
    </location>
</feature>
<sequence>MLSVVHFLRSFFKTPEPGAHLPGEGEIEDNQLPTSPAEQVEQGWNQQTDRDDSETLSQQSESGSDTKTDPFESASDTESLSGYLPRGVFHPLRGTPVDIEAPWEYPDVSATGPPQEQHLTSVPGLHAKEELDLSPSLEDDSCKNGWRAFATVAGEQEAGHLWDCATSLERESLLAGVPRHTGCCLQRATDSSGPEPVQGVAVQDLRGLSSVSLQKSRSESYLGIPVVWPFLLWCCELGRSWPHIHNRARALVLPSRGPLDNTAPLGTRTKKESTLGPAGDTELLWSQPHSDVPCQPPLRTSCLLRTNRHHSAPETTGDKNRASPRLNCGHMRALVRAHSIAGFSPECPEDPVGQNVVKSGTHVKEGAKNERDPRIQNIPSPAPTQLSGPIPAFQSGAPHLQGPCKPGGFRLQRASQDTPSAGLLGENQLRQDSRSCLVASCLTSELVKLSAEEVPEPAECKSEQSPESRTQEPQGTQLAPRAADERETQKHLWGISVQAGNQTSNYTSKYVLSEESKSPTRAKFPRQPSSEGTQVWSGDLMGCLEVSDSSDAPETTQKSSAIDTSKAAEEAMVLDPNYREQALQGLSEFKAATVSHCGPGAEEGEQGPGGAGGRQLEPKAGGEASRGRGALIIVAVEQKGLQASRSNAGPVPETLPRDFPKERPESPLSTGETPCESPTRGKTPAGNECELPAAPIQGAGDGALQRVAQAAELGRVLVPQAASEETPSTEEPPGERLRGESRSSGSGERGPEEAPEGGAAAARGQRPRVPALEPPQPPRGLRKGAQEPGKRPTFSKVTSFRKGRPLATESPGGVPAPTTEGRRWGSSGPEGLPRENPPAAAGRDAPPLHHGDASAWPEFVPQAAGDRTAGPAGAGHTGTSGDLGSRGPSSESCNAKRLKTTEKKLRARLALAHKTFSNFIESIVLEKENTHERSPSSPKGEKEKSRLRQGSWRAFLKSKDAGSPKKPTLVSLPLGPEVLSPAETDSHCEERAEDKEGYVFSDHWAPPLASTPLSSSLVSPEHRRKSEPTIKCTATQEGGRYLPSGIFPEKSWLASPGSPRAQQAGIAHTLPSSSACCLAYENPGTPCRPTSPKPLSPRPSAQRMGLHYPGRGSAISMVSLGSYSYVDSSSGDPERPKIPKGQTSFLLSLQTLNQDEQKEESREGGQGPRGLGTVPWLRDLPGSENHMPWEEPAGEKPSCSHSQKAFHMEPAQKPCFTTDMVTWALLCISAETVRGEAPSQPRGIPHRSPVSVDDLWLEKTQRKKLQKQAHVERRLHIGAVHKDGVKCWRKTIITSPESLNLPRRSHPLSQSAPTGLNHMGWPEHTPGTAMPDGALDTAVCADEVGSEEDLYDDLHSSSHHYSHPGGGGEQLAINELISDGSVVCAEALWDHVTMDDQELGFKAGDVIEVMDATNREWWWGRVADGEGWFPASFVRLRVNQDEPADDDAPLAGNSGAEDGGAEAQSSKDQMRTNVINEILSTERDYIKHLRDICEGYVRQCRKRADMFSEEQLRTIFGNIEDIYRCQKAFVKALEQRFNRERPHLSELGACFLEHQADFQIYSEYCNNHPNACVELSRLTKLSKYVYFFEACRLLQKMIDISLDGFLLTPVQKICKYPLQLAELLKYTHPQHRDFKDVEAALHAMKNVAQLINERKRRLENIDKIAQWQSSIEDWEGEDLLVRSSELIYSGELTRVTQPQAKSQQRMFFLFDHQLIYCKKDLLRRDVLYYKGRLDMDGLEVVDLEDGKDRDLHVSIKNAFRLHRGATGDSHLLCTRKPEQKQRWLKAFAREREQVQLDQETGFSITELQRKQAMLNASKQQVTGKPKAVGRPCYLTRQKHPALPSNRPQQQVLVLAEPRRKPSTFWHSISRLAPFRK</sequence>
<dbReference type="SMART" id="SM00325">
    <property type="entry name" value="RhoGEF"/>
    <property type="match status" value="1"/>
</dbReference>
<feature type="region of interest" description="Disordered" evidence="10">
    <location>
        <begin position="1299"/>
        <end position="1331"/>
    </location>
</feature>
<dbReference type="FunFam" id="1.20.900.10:FF:000002">
    <property type="entry name" value="Rho guanine nucleotide exchange factor 9"/>
    <property type="match status" value="1"/>
</dbReference>
<dbReference type="Bgee" id="ENSG00000136002">
    <property type="expression patterns" value="Expressed in right frontal lobe and 165 other cell types or tissues"/>
</dbReference>
<evidence type="ECO:0000313" key="15">
    <source>
        <dbReference type="Proteomes" id="UP000005640"/>
    </source>
</evidence>
<dbReference type="GO" id="GO:0046847">
    <property type="term" value="P:filopodium assembly"/>
    <property type="evidence" value="ECO:0007669"/>
    <property type="project" value="UniProtKB-ARBA"/>
</dbReference>
<dbReference type="InterPro" id="IPR000219">
    <property type="entry name" value="DH_dom"/>
</dbReference>
<dbReference type="GO" id="GO:0051056">
    <property type="term" value="P:regulation of small GTPase mediated signal transduction"/>
    <property type="evidence" value="ECO:0007669"/>
    <property type="project" value="UniProtKB-ARBA"/>
</dbReference>
<evidence type="ECO:0000256" key="1">
    <source>
        <dbReference type="ARBA" id="ARBA00004496"/>
    </source>
</evidence>
<dbReference type="OpenTargets" id="ENSG00000136002"/>
<evidence type="ECO:0000256" key="8">
    <source>
        <dbReference type="ARBA" id="ARBA00023273"/>
    </source>
</evidence>
<comment type="subcellular location">
    <subcellularLocation>
        <location evidence="2">Cell projection</location>
        <location evidence="2">Ruffle membrane</location>
    </subcellularLocation>
    <subcellularLocation>
        <location evidence="1">Cytoplasm</location>
    </subcellularLocation>
</comment>
<dbReference type="CDD" id="cd00160">
    <property type="entry name" value="RhoGEF"/>
    <property type="match status" value="1"/>
</dbReference>
<feature type="domain" description="SH3" evidence="11">
    <location>
        <begin position="1380"/>
        <end position="1439"/>
    </location>
</feature>
<dbReference type="GeneTree" id="ENSGT00940000164741"/>
<feature type="compositionally biased region" description="Polar residues" evidence="10">
    <location>
        <begin position="377"/>
        <end position="386"/>
    </location>
</feature>
<dbReference type="InterPro" id="IPR035899">
    <property type="entry name" value="DBL_dom_sf"/>
</dbReference>
<dbReference type="SUPFAM" id="SSF50729">
    <property type="entry name" value="PH domain-like"/>
    <property type="match status" value="1"/>
</dbReference>
<dbReference type="OMA" id="PRHDCGH"/>
<evidence type="ECO:0007829" key="17">
    <source>
        <dbReference type="ProteomicsDB" id="E7EV07"/>
    </source>
</evidence>
<dbReference type="Gene3D" id="2.30.30.40">
    <property type="entry name" value="SH3 Domains"/>
    <property type="match status" value="1"/>
</dbReference>
<keyword evidence="8" id="KW-0966">Cell projection</keyword>
<reference evidence="14 15" key="2">
    <citation type="journal article" date="2004" name="Nature">
        <title>Finishing the euchromatic sequence of the human genome.</title>
        <authorList>
            <consortium name="International Human Genome Sequencing Consortium"/>
        </authorList>
    </citation>
    <scope>NUCLEOTIDE SEQUENCE [LARGE SCALE GENOMIC DNA]</scope>
</reference>
<dbReference type="EMBL" id="AC133785">
    <property type="status" value="NOT_ANNOTATED_CDS"/>
    <property type="molecule type" value="Genomic_DNA"/>
</dbReference>
<feature type="region of interest" description="Disordered" evidence="10">
    <location>
        <begin position="1153"/>
        <end position="1201"/>
    </location>
</feature>
<dbReference type="PROSITE" id="PS50002">
    <property type="entry name" value="SH3"/>
    <property type="match status" value="1"/>
</dbReference>
<feature type="region of interest" description="Disordered" evidence="10">
    <location>
        <begin position="718"/>
        <end position="898"/>
    </location>
</feature>
<evidence type="ECO:0000313" key="14">
    <source>
        <dbReference type="Ensembl" id="ENSP00000386794.3"/>
    </source>
</evidence>
<dbReference type="SMR" id="E7EV07"/>
<keyword evidence="7" id="KW-0472">Membrane</keyword>
<accession>E7EV07</accession>
<feature type="compositionally biased region" description="Basic and acidic residues" evidence="10">
    <location>
        <begin position="362"/>
        <end position="374"/>
    </location>
</feature>
<feature type="region of interest" description="Disordered" evidence="10">
    <location>
        <begin position="638"/>
        <end position="702"/>
    </location>
</feature>
<dbReference type="Pfam" id="PF22697">
    <property type="entry name" value="SOS1_NGEF_PH"/>
    <property type="match status" value="1"/>
</dbReference>
<dbReference type="RefSeq" id="NP_001354422.1">
    <property type="nucleotide sequence ID" value="NM_001367493.1"/>
</dbReference>
<dbReference type="EMBL" id="KF456708">
    <property type="status" value="NOT_ANNOTATED_CDS"/>
    <property type="molecule type" value="Genomic_DNA"/>
</dbReference>
<dbReference type="GO" id="GO:0005085">
    <property type="term" value="F:guanyl-nucleotide exchange factor activity"/>
    <property type="evidence" value="ECO:0007669"/>
    <property type="project" value="UniProtKB-KW"/>
</dbReference>
<dbReference type="GO" id="GO:0030032">
    <property type="term" value="P:lamellipodium assembly"/>
    <property type="evidence" value="ECO:0007669"/>
    <property type="project" value="UniProtKB-ARBA"/>
</dbReference>
<feature type="compositionally biased region" description="Basic and acidic residues" evidence="10">
    <location>
        <begin position="655"/>
        <end position="665"/>
    </location>
</feature>
<keyword evidence="3 9" id="KW-0728">SH3 domain</keyword>
<evidence type="ECO:0000256" key="9">
    <source>
        <dbReference type="PROSITE-ProRule" id="PRU00192"/>
    </source>
</evidence>
<dbReference type="PROSITE" id="PS00741">
    <property type="entry name" value="DH_1"/>
    <property type="match status" value="1"/>
</dbReference>
<dbReference type="EMBL" id="KF456713">
    <property type="status" value="NOT_ANNOTATED_CDS"/>
    <property type="molecule type" value="Genomic_DNA"/>
</dbReference>
<name>E7EV07_HUMAN</name>
<evidence type="ECO:0000259" key="13">
    <source>
        <dbReference type="PROSITE" id="PS50010"/>
    </source>
</evidence>
<proteinExistence type="evidence at protein level"/>
<evidence type="ECO:0000259" key="12">
    <source>
        <dbReference type="PROSITE" id="PS50003"/>
    </source>
</evidence>
<evidence type="ECO:0000256" key="4">
    <source>
        <dbReference type="ARBA" id="ARBA00022475"/>
    </source>
</evidence>
<dbReference type="GeneID" id="50649"/>
<dbReference type="SMART" id="SM00326">
    <property type="entry name" value="SH3"/>
    <property type="match status" value="1"/>
</dbReference>
<reference evidence="14 15" key="3">
    <citation type="journal article" date="2005" name="Nature">
        <title>Generation and annotation of the DNA sequences of human chromosomes 2 and 4.</title>
        <authorList>
            <person name="Hillier L.W."/>
            <person name="Graves T.A."/>
            <person name="Fulton R.S."/>
            <person name="Fulton L.A."/>
            <person name="Pepin K.H."/>
            <person name="Minx P."/>
            <person name="Wagner-McPherson C."/>
            <person name="Layman D."/>
            <person name="Wylie K."/>
            <person name="Sekhon M."/>
            <person name="Becker M.C."/>
            <person name="Fewell G.A."/>
            <person name="Delehaunty K.D."/>
            <person name="Miner T.L."/>
            <person name="Nash W.E."/>
            <person name="Kremitzki C."/>
            <person name="Oddy L."/>
            <person name="Du H."/>
            <person name="Sun H."/>
            <person name="Bradshaw-Cordum H."/>
            <person name="Ali J."/>
            <person name="Carter J."/>
            <person name="Cordes M."/>
            <person name="Harris A."/>
            <person name="Isak A."/>
            <person name="van Brunt A."/>
            <person name="Nguyen C."/>
            <person name="Du F."/>
            <person name="Courtney L."/>
            <person name="Kalicki J."/>
            <person name="Ozersky P."/>
            <person name="Abbott S."/>
            <person name="Armstrong J."/>
            <person name="Belter E.A."/>
            <person name="Caruso L."/>
            <person name="Cedroni M."/>
            <person name="Cotton M."/>
            <person name="Davidson T."/>
            <person name="Desai A."/>
            <person name="Elliott G."/>
            <person name="Erb T."/>
            <person name="Fronick C."/>
            <person name="Gaige T."/>
            <person name="Haakenson W."/>
            <person name="Haglund K."/>
            <person name="Holmes A."/>
            <person name="Harkins R."/>
            <person name="Kim K."/>
            <person name="Kruchowski S.S."/>
            <person name="Strong C.M."/>
            <person name="Grewal N."/>
            <person name="Goyea E."/>
            <person name="Hou S."/>
            <person name="Levy A."/>
            <person name="Martinka S."/>
            <person name="Mead K."/>
            <person name="McLellan M.D."/>
            <person name="Meyer R."/>
            <person name="Randall-Maher J."/>
            <person name="Tomlinson C."/>
            <person name="Dauphin-Kohlberg S."/>
            <person name="Kozlowicz-Reilly A."/>
            <person name="Shah N."/>
            <person name="Swearengen-Shahid S."/>
            <person name="Snider J."/>
            <person name="Strong J.T."/>
            <person name="Thompson J."/>
            <person name="Yoakum M."/>
            <person name="Leonard S."/>
            <person name="Pearman C."/>
            <person name="Trani L."/>
            <person name="Radionenko M."/>
            <person name="Waligorski J.E."/>
            <person name="Wang C."/>
            <person name="Rock S.M."/>
            <person name="Tin-Wollam A.M."/>
            <person name="Maupin R."/>
            <person name="Latreille P."/>
            <person name="Wendl M.C."/>
            <person name="Yang S.P."/>
            <person name="Pohl C."/>
            <person name="Wallis J.W."/>
            <person name="Spieth J."/>
            <person name="Bieri T.A."/>
            <person name="Berkowicz N."/>
            <person name="Nelson J.O."/>
            <person name="Osborne J."/>
            <person name="Ding L."/>
            <person name="Meyer R."/>
            <person name="Sabo A."/>
            <person name="Shotland Y."/>
            <person name="Sinha P."/>
            <person name="Wohldmann P.E."/>
            <person name="Cook L.L."/>
            <person name="Hickenbotham M.T."/>
            <person name="Eldred J."/>
            <person name="Williams D."/>
            <person name="Jones T.A."/>
            <person name="She X."/>
            <person name="Ciccarelli F.D."/>
            <person name="Izaurralde E."/>
            <person name="Taylor J."/>
            <person name="Schmutz J."/>
            <person name="Myers R.M."/>
            <person name="Cox D.R."/>
            <person name="Huang X."/>
            <person name="McPherson J.D."/>
            <person name="Mardis E.R."/>
            <person name="Clifton S.W."/>
            <person name="Warren W.C."/>
            <person name="Chinwalla A.T."/>
            <person name="Eddy S.R."/>
            <person name="Marra M.A."/>
            <person name="Ovcharenko I."/>
            <person name="Furey T.S."/>
            <person name="Miller W."/>
            <person name="Eichler E.E."/>
            <person name="Bork P."/>
            <person name="Suyama M."/>
            <person name="Torrents D."/>
            <person name="Waterston R.H."/>
            <person name="Wilson R.K."/>
        </authorList>
    </citation>
    <scope>NUCLEOTIDE SEQUENCE [LARGE SCALE GENOMIC DNA]</scope>
</reference>
<dbReference type="HGNC" id="HGNC:684">
    <property type="gene designation" value="ARHGEF4"/>
</dbReference>
<dbReference type="ExpressionAtlas" id="E7EV07">
    <property type="expression patterns" value="baseline and differential"/>
</dbReference>
<dbReference type="InterPro" id="IPR001331">
    <property type="entry name" value="GDS_CDC24_CS"/>
</dbReference>
<evidence type="ECO:0000256" key="2">
    <source>
        <dbReference type="ARBA" id="ARBA00004632"/>
    </source>
</evidence>
<evidence type="ECO:0007829" key="16">
    <source>
        <dbReference type="PeptideAtlas" id="E7EV07"/>
    </source>
</evidence>
<dbReference type="PANTHER" id="PTHR47544:SF2">
    <property type="entry name" value="RHO GUANINE NUCLEOTIDE EXCHANGE FACTOR 4"/>
    <property type="match status" value="1"/>
</dbReference>
<feature type="compositionally biased region" description="Polar residues" evidence="10">
    <location>
        <begin position="31"/>
        <end position="47"/>
    </location>
</feature>
<evidence type="ECO:0000256" key="3">
    <source>
        <dbReference type="ARBA" id="ARBA00022443"/>
    </source>
</evidence>
<dbReference type="SMART" id="SM00233">
    <property type="entry name" value="PH"/>
    <property type="match status" value="1"/>
</dbReference>
<keyword evidence="15" id="KW-1185">Reference proteome</keyword>
<feature type="compositionally biased region" description="Basic and acidic residues" evidence="10">
    <location>
        <begin position="458"/>
        <end position="470"/>
    </location>
</feature>
<feature type="domain" description="PH" evidence="12">
    <location>
        <begin position="1685"/>
        <end position="1792"/>
    </location>
</feature>
<dbReference type="GO" id="GO:0032587">
    <property type="term" value="C:ruffle membrane"/>
    <property type="evidence" value="ECO:0007669"/>
    <property type="project" value="UniProtKB-SubCell"/>
</dbReference>
<dbReference type="Gene3D" id="2.30.29.30">
    <property type="entry name" value="Pleckstrin-homology domain (PH domain)/Phosphotyrosine-binding domain (PTB)"/>
    <property type="match status" value="1"/>
</dbReference>
<keyword evidence="6" id="KW-0344">Guanine-nucleotide releasing factor</keyword>
<protein>
    <submittedName>
        <fullName evidence="14">Rho guanine nucleotide exchange factor 4</fullName>
    </submittedName>
</protein>